<feature type="transmembrane region" description="Helical" evidence="7">
    <location>
        <begin position="164"/>
        <end position="184"/>
    </location>
</feature>
<evidence type="ECO:0000313" key="9">
    <source>
        <dbReference type="EMBL" id="KGI77040.1"/>
    </source>
</evidence>
<proteinExistence type="predicted"/>
<evidence type="ECO:0000256" key="3">
    <source>
        <dbReference type="ARBA" id="ARBA00022475"/>
    </source>
</evidence>
<dbReference type="GO" id="GO:0005886">
    <property type="term" value="C:plasma membrane"/>
    <property type="evidence" value="ECO:0007669"/>
    <property type="project" value="UniProtKB-SubCell"/>
</dbReference>
<comment type="caution">
    <text evidence="9">The sequence shown here is derived from an EMBL/GenBank/DDBJ whole genome shotgun (WGS) entry which is preliminary data.</text>
</comment>
<feature type="transmembrane region" description="Helical" evidence="7">
    <location>
        <begin position="277"/>
        <end position="295"/>
    </location>
</feature>
<gene>
    <name evidence="10" type="ORF">HNQ86_002782</name>
    <name evidence="9" type="ORF">LF63_0112325</name>
</gene>
<dbReference type="STRING" id="1543381.LF63_0112325"/>
<keyword evidence="11" id="KW-1185">Reference proteome</keyword>
<feature type="transmembrane region" description="Helical" evidence="7">
    <location>
        <begin position="77"/>
        <end position="96"/>
    </location>
</feature>
<keyword evidence="5 7" id="KW-1133">Transmembrane helix</keyword>
<evidence type="ECO:0000259" key="8">
    <source>
        <dbReference type="PROSITE" id="PS50850"/>
    </source>
</evidence>
<dbReference type="InterPro" id="IPR020846">
    <property type="entry name" value="MFS_dom"/>
</dbReference>
<protein>
    <submittedName>
        <fullName evidence="10">MFS family permease</fullName>
    </submittedName>
    <submittedName>
        <fullName evidence="9">MFS transporter</fullName>
    </submittedName>
</protein>
<dbReference type="InterPro" id="IPR005829">
    <property type="entry name" value="Sugar_transporter_CS"/>
</dbReference>
<feature type="transmembrane region" description="Helical" evidence="7">
    <location>
        <begin position="43"/>
        <end position="65"/>
    </location>
</feature>
<dbReference type="Gene3D" id="1.20.1250.20">
    <property type="entry name" value="MFS general substrate transporter like domains"/>
    <property type="match status" value="1"/>
</dbReference>
<dbReference type="Pfam" id="PF07690">
    <property type="entry name" value="MFS_1"/>
    <property type="match status" value="1"/>
</dbReference>
<dbReference type="EMBL" id="JROI01000014">
    <property type="protein sequence ID" value="KGI77040.1"/>
    <property type="molecule type" value="Genomic_DNA"/>
</dbReference>
<dbReference type="PROSITE" id="PS00216">
    <property type="entry name" value="SUGAR_TRANSPORT_1"/>
    <property type="match status" value="1"/>
</dbReference>
<keyword evidence="6 7" id="KW-0472">Membrane</keyword>
<dbReference type="Proteomes" id="UP000560000">
    <property type="component" value="Unassembled WGS sequence"/>
</dbReference>
<evidence type="ECO:0000313" key="11">
    <source>
        <dbReference type="Proteomes" id="UP000029708"/>
    </source>
</evidence>
<feature type="transmembrane region" description="Helical" evidence="7">
    <location>
        <begin position="363"/>
        <end position="384"/>
    </location>
</feature>
<reference evidence="10 12" key="2">
    <citation type="submission" date="2020-08" db="EMBL/GenBank/DDBJ databases">
        <title>Genomic Encyclopedia of Type Strains, Phase IV (KMG-IV): sequencing the most valuable type-strain genomes for metagenomic binning, comparative biology and taxonomic classification.</title>
        <authorList>
            <person name="Goeker M."/>
        </authorList>
    </citation>
    <scope>NUCLEOTIDE SEQUENCE [LARGE SCALE GENOMIC DNA]</scope>
    <source>
        <strain evidence="10 12">DSM 107085</strain>
    </source>
</reference>
<dbReference type="OrthoDB" id="9764259at2"/>
<feature type="transmembrane region" description="Helical" evidence="7">
    <location>
        <begin position="12"/>
        <end position="37"/>
    </location>
</feature>
<name>A0A099CVL2_9GAMM</name>
<dbReference type="InterPro" id="IPR011701">
    <property type="entry name" value="MFS"/>
</dbReference>
<feature type="transmembrane region" description="Helical" evidence="7">
    <location>
        <begin position="301"/>
        <end position="324"/>
    </location>
</feature>
<keyword evidence="3" id="KW-1003">Cell membrane</keyword>
<evidence type="ECO:0000256" key="4">
    <source>
        <dbReference type="ARBA" id="ARBA00022692"/>
    </source>
</evidence>
<evidence type="ECO:0000256" key="1">
    <source>
        <dbReference type="ARBA" id="ARBA00004651"/>
    </source>
</evidence>
<evidence type="ECO:0000256" key="5">
    <source>
        <dbReference type="ARBA" id="ARBA00022989"/>
    </source>
</evidence>
<dbReference type="AlphaFoldDB" id="A0A099CVL2"/>
<dbReference type="HOGENOM" id="CLU_001265_10_0_6"/>
<reference evidence="9 11" key="1">
    <citation type="submission" date="2014-09" db="EMBL/GenBank/DDBJ databases">
        <title>Xanthomonadaceae 3.5X direct submission.</title>
        <authorList>
            <person name="Fang T."/>
            <person name="Wang H."/>
        </authorList>
    </citation>
    <scope>NUCLEOTIDE SEQUENCE [LARGE SCALE GENOMIC DNA]</scope>
    <source>
        <strain evidence="9 11">3.5X</strain>
    </source>
</reference>
<dbReference type="GO" id="GO:0022857">
    <property type="term" value="F:transmembrane transporter activity"/>
    <property type="evidence" value="ECO:0007669"/>
    <property type="project" value="InterPro"/>
</dbReference>
<evidence type="ECO:0000313" key="12">
    <source>
        <dbReference type="Proteomes" id="UP000560000"/>
    </source>
</evidence>
<evidence type="ECO:0000256" key="2">
    <source>
        <dbReference type="ARBA" id="ARBA00022448"/>
    </source>
</evidence>
<dbReference type="PANTHER" id="PTHR23517:SF2">
    <property type="entry name" value="MULTIDRUG RESISTANCE PROTEIN MDTH"/>
    <property type="match status" value="1"/>
</dbReference>
<keyword evidence="2" id="KW-0813">Transport</keyword>
<evidence type="ECO:0000256" key="6">
    <source>
        <dbReference type="ARBA" id="ARBA00023136"/>
    </source>
</evidence>
<dbReference type="InterPro" id="IPR050171">
    <property type="entry name" value="MFS_Transporters"/>
</dbReference>
<feature type="transmembrane region" description="Helical" evidence="7">
    <location>
        <begin position="211"/>
        <end position="235"/>
    </location>
</feature>
<feature type="transmembrane region" description="Helical" evidence="7">
    <location>
        <begin position="247"/>
        <end position="265"/>
    </location>
</feature>
<organism evidence="9 11">
    <name type="scientific">Oleiagrimonas soli</name>
    <dbReference type="NCBI Taxonomy" id="1543381"/>
    <lineage>
        <taxon>Bacteria</taxon>
        <taxon>Pseudomonadati</taxon>
        <taxon>Pseudomonadota</taxon>
        <taxon>Gammaproteobacteria</taxon>
        <taxon>Lysobacterales</taxon>
        <taxon>Rhodanobacteraceae</taxon>
        <taxon>Oleiagrimonas</taxon>
    </lineage>
</organism>
<evidence type="ECO:0000256" key="7">
    <source>
        <dbReference type="SAM" id="Phobius"/>
    </source>
</evidence>
<keyword evidence="4 7" id="KW-0812">Transmembrane</keyword>
<feature type="transmembrane region" description="Helical" evidence="7">
    <location>
        <begin position="336"/>
        <end position="357"/>
    </location>
</feature>
<dbReference type="SUPFAM" id="SSF103473">
    <property type="entry name" value="MFS general substrate transporter"/>
    <property type="match status" value="1"/>
</dbReference>
<sequence>MSKLSRQEIRSASALASVVGMRMFGLFLIMPVFTAYARHLPGATAFLVGLAMGIYGFGQALLQVPMGMLSDRIGRRLTITLGLLVFIAGSLIAAFAHGIVGIIVGRAMQGIGAVSGASQALAADLSEPENRSKVMAIIGISVGMAFILAIILSAPLAAAGGLEGLFGTTAVLALGAMILLWVLVPKPELHRAPAAAGFDDVLHMLVKPRLLVLNASVFVMHAMLTASFVVLPLVLARETGMPLQHQWELYLPVMLLSVVVMGGVLRRVRTVSGSLKLVLVCALGLALALCGFAAAGESHVWLWIGACLFFSCFNLLEATLPSLVSRLAPQHMRGAALGAYATCQFLGAFVGGLLGGIGMGQWSYASVFLMSAVLALPWAALVLWGMRNADIQGALSESSPA</sequence>
<dbReference type="CDD" id="cd17472">
    <property type="entry name" value="MFS_YajR_like"/>
    <property type="match status" value="1"/>
</dbReference>
<comment type="subcellular location">
    <subcellularLocation>
        <location evidence="1">Cell membrane</location>
        <topology evidence="1">Multi-pass membrane protein</topology>
    </subcellularLocation>
</comment>
<dbReference type="EMBL" id="JACHET010000001">
    <property type="protein sequence ID" value="MBB6185437.1"/>
    <property type="molecule type" value="Genomic_DNA"/>
</dbReference>
<dbReference type="PROSITE" id="PS50850">
    <property type="entry name" value="MFS"/>
    <property type="match status" value="1"/>
</dbReference>
<feature type="transmembrane region" description="Helical" evidence="7">
    <location>
        <begin position="134"/>
        <end position="158"/>
    </location>
</feature>
<dbReference type="RefSeq" id="WP_043102218.1">
    <property type="nucleotide sequence ID" value="NZ_JACHET010000001.1"/>
</dbReference>
<dbReference type="PANTHER" id="PTHR23517">
    <property type="entry name" value="RESISTANCE PROTEIN MDTM, PUTATIVE-RELATED-RELATED"/>
    <property type="match status" value="1"/>
</dbReference>
<dbReference type="Proteomes" id="UP000029708">
    <property type="component" value="Unassembled WGS sequence"/>
</dbReference>
<accession>A0A099CVL2</accession>
<dbReference type="InterPro" id="IPR036259">
    <property type="entry name" value="MFS_trans_sf"/>
</dbReference>
<evidence type="ECO:0000313" key="10">
    <source>
        <dbReference type="EMBL" id="MBB6185437.1"/>
    </source>
</evidence>
<feature type="domain" description="Major facilitator superfamily (MFS) profile" evidence="8">
    <location>
        <begin position="11"/>
        <end position="390"/>
    </location>
</feature>